<evidence type="ECO:0000313" key="5">
    <source>
        <dbReference type="Proteomes" id="UP000325003"/>
    </source>
</evidence>
<keyword evidence="1" id="KW-0175">Coiled coil</keyword>
<evidence type="ECO:0000313" key="4">
    <source>
        <dbReference type="EMBL" id="KAA1415316.1"/>
    </source>
</evidence>
<sequence length="190" mass="21403">MTSAMVVPGWLAFFTVLLVIGLVAAVGWLMAELRRTQEQGEEVLSNAAADVEALREELDELQHQLLEEAERLEEARRTLRLSDLTIVDDKDYVITELGQRRSAGGPLALVPTVPGPPIVDALLRESLIRTASLAAGLRRALAPEVRNRIRFEMKRDVKRSRKQRKTDMKQAHREWQARQRTAIGSSEVSR</sequence>
<dbReference type="AlphaFoldDB" id="A0A5B1L4F6"/>
<evidence type="ECO:0000256" key="2">
    <source>
        <dbReference type="SAM" id="MobiDB-lite"/>
    </source>
</evidence>
<gene>
    <name evidence="4" type="ORF">F0U44_21750</name>
</gene>
<reference evidence="4 5" key="1">
    <citation type="submission" date="2019-09" db="EMBL/GenBank/DDBJ databases">
        <title>Nocardioides panacisoli sp. nov., isolated from the soil of a ginseng field.</title>
        <authorList>
            <person name="Cho C."/>
        </authorList>
    </citation>
    <scope>NUCLEOTIDE SEQUENCE [LARGE SCALE GENOMIC DNA]</scope>
    <source>
        <strain evidence="4 5">BN130099</strain>
    </source>
</reference>
<dbReference type="Proteomes" id="UP000325003">
    <property type="component" value="Unassembled WGS sequence"/>
</dbReference>
<evidence type="ECO:0000256" key="3">
    <source>
        <dbReference type="SAM" id="Phobius"/>
    </source>
</evidence>
<dbReference type="RefSeq" id="WP_149730494.1">
    <property type="nucleotide sequence ID" value="NZ_VUJV01000010.1"/>
</dbReference>
<organism evidence="4 5">
    <name type="scientific">Nocardioides humilatus</name>
    <dbReference type="NCBI Taxonomy" id="2607660"/>
    <lineage>
        <taxon>Bacteria</taxon>
        <taxon>Bacillati</taxon>
        <taxon>Actinomycetota</taxon>
        <taxon>Actinomycetes</taxon>
        <taxon>Propionibacteriales</taxon>
        <taxon>Nocardioidaceae</taxon>
        <taxon>Nocardioides</taxon>
    </lineage>
</organism>
<feature type="compositionally biased region" description="Basic and acidic residues" evidence="2">
    <location>
        <begin position="165"/>
        <end position="177"/>
    </location>
</feature>
<evidence type="ECO:0000256" key="1">
    <source>
        <dbReference type="SAM" id="Coils"/>
    </source>
</evidence>
<feature type="compositionally biased region" description="Polar residues" evidence="2">
    <location>
        <begin position="178"/>
        <end position="190"/>
    </location>
</feature>
<keyword evidence="3" id="KW-0472">Membrane</keyword>
<keyword evidence="3" id="KW-1133">Transmembrane helix</keyword>
<feature type="coiled-coil region" evidence="1">
    <location>
        <begin position="37"/>
        <end position="82"/>
    </location>
</feature>
<protein>
    <submittedName>
        <fullName evidence="4">Uncharacterized protein</fullName>
    </submittedName>
</protein>
<dbReference type="EMBL" id="VUJV01000010">
    <property type="protein sequence ID" value="KAA1415316.1"/>
    <property type="molecule type" value="Genomic_DNA"/>
</dbReference>
<name>A0A5B1L4F6_9ACTN</name>
<feature type="region of interest" description="Disordered" evidence="2">
    <location>
        <begin position="156"/>
        <end position="190"/>
    </location>
</feature>
<accession>A0A5B1L4F6</accession>
<proteinExistence type="predicted"/>
<reference evidence="4 5" key="2">
    <citation type="submission" date="2019-09" db="EMBL/GenBank/DDBJ databases">
        <authorList>
            <person name="Jin C."/>
        </authorList>
    </citation>
    <scope>NUCLEOTIDE SEQUENCE [LARGE SCALE GENOMIC DNA]</scope>
    <source>
        <strain evidence="4 5">BN130099</strain>
    </source>
</reference>
<keyword evidence="3" id="KW-0812">Transmembrane</keyword>
<comment type="caution">
    <text evidence="4">The sequence shown here is derived from an EMBL/GenBank/DDBJ whole genome shotgun (WGS) entry which is preliminary data.</text>
</comment>
<keyword evidence="5" id="KW-1185">Reference proteome</keyword>
<feature type="transmembrane region" description="Helical" evidence="3">
    <location>
        <begin position="12"/>
        <end position="31"/>
    </location>
</feature>